<dbReference type="EMBL" id="CP004354">
    <property type="protein sequence ID" value="AGG67405.1"/>
    <property type="molecule type" value="Genomic_DNA"/>
</dbReference>
<dbReference type="Proteomes" id="UP000011760">
    <property type="component" value="Chromosome"/>
</dbReference>
<dbReference type="OrthoDB" id="4929423at2"/>
<sequence>MGSRDSHLEVEFSDLAGIKQAVAEKFANIPEHLDAESIKEKIDKDFCEALVLALDPNLGVDVGSKIQITRQTAKIMSIHEIEPANDDNSSELEPFSINTLIEKSAMVSSFENLCENYHWPLDPIAASEERMRIDVLKGLLWQTSRMLTDDLFYDLEILNNSDSNISDTQVISMLPAHFAEHYAVEFVRRFLVCVVEVSRSLTGKCIMPPTMAHALALHVLFEQAAFYGEFYNLPLPIKWRDCLNDLVFKDIDIPALYSPDPVTLTSDLHLLHHDFLWWFTPLHSENLASPYTTD</sequence>
<dbReference type="PATRIC" id="fig|1121353.3.peg.2007"/>
<proteinExistence type="predicted"/>
<name>M1UGK3_9CORY</name>
<dbReference type="KEGG" id="ccn:H924_09835"/>
<reference evidence="1 2" key="1">
    <citation type="submission" date="2013-02" db="EMBL/GenBank/DDBJ databases">
        <title>The complete genome sequence of Corynebacterium callunae DSM 20147.</title>
        <authorList>
            <person name="Ruckert C."/>
            <person name="Albersmeier A."/>
            <person name="Kalinowski J."/>
        </authorList>
    </citation>
    <scope>NUCLEOTIDE SEQUENCE [LARGE SCALE GENOMIC DNA]</scope>
    <source>
        <strain evidence="1 2">DSM 20147</strain>
    </source>
</reference>
<gene>
    <name evidence="1" type="ORF">H924_09835</name>
</gene>
<dbReference type="eggNOG" id="ENOG5031CJ9">
    <property type="taxonomic scope" value="Bacteria"/>
</dbReference>
<keyword evidence="2" id="KW-1185">Reference proteome</keyword>
<evidence type="ECO:0000313" key="2">
    <source>
        <dbReference type="Proteomes" id="UP000011760"/>
    </source>
</evidence>
<protein>
    <submittedName>
        <fullName evidence="1">Uncharacterized protein</fullName>
    </submittedName>
</protein>
<dbReference type="HOGENOM" id="CLU_945661_0_0_11"/>
<dbReference type="AlphaFoldDB" id="M1UGK3"/>
<accession>M1UGK3</accession>
<evidence type="ECO:0000313" key="1">
    <source>
        <dbReference type="EMBL" id="AGG67405.1"/>
    </source>
</evidence>
<organism evidence="1 2">
    <name type="scientific">Corynebacterium callunae DSM 20147</name>
    <dbReference type="NCBI Taxonomy" id="1121353"/>
    <lineage>
        <taxon>Bacteria</taxon>
        <taxon>Bacillati</taxon>
        <taxon>Actinomycetota</taxon>
        <taxon>Actinomycetes</taxon>
        <taxon>Mycobacteriales</taxon>
        <taxon>Corynebacteriaceae</taxon>
        <taxon>Corynebacterium</taxon>
    </lineage>
</organism>
<dbReference type="RefSeq" id="WP_015651836.1">
    <property type="nucleotide sequence ID" value="NC_020506.1"/>
</dbReference>